<dbReference type="Pfam" id="PF00295">
    <property type="entry name" value="Glyco_hydro_28"/>
    <property type="match status" value="1"/>
</dbReference>
<reference evidence="6" key="1">
    <citation type="submission" date="2018-04" db="EMBL/GenBank/DDBJ databases">
        <title>WGS assembly of Panicum hallii.</title>
        <authorList>
            <person name="Lovell J."/>
            <person name="Jenkins J."/>
            <person name="Lowry D."/>
            <person name="Mamidi S."/>
            <person name="Sreedasyam A."/>
            <person name="Weng X."/>
            <person name="Barry K."/>
            <person name="Bonette J."/>
            <person name="Campitelli B."/>
            <person name="Daum C."/>
            <person name="Gordon S."/>
            <person name="Gould B."/>
            <person name="Lipzen A."/>
            <person name="Macqueen A."/>
            <person name="Palacio-Mejia J."/>
            <person name="Plott C."/>
            <person name="Shakirov E."/>
            <person name="Shu S."/>
            <person name="Yoshinaga Y."/>
            <person name="Zane M."/>
            <person name="Rokhsar D."/>
            <person name="Grimwood J."/>
            <person name="Schmutz J."/>
            <person name="Juenger T."/>
        </authorList>
    </citation>
    <scope>NUCLEOTIDE SEQUENCE [LARGE SCALE GENOMIC DNA]</scope>
    <source>
        <strain evidence="6">FIL2</strain>
    </source>
</reference>
<evidence type="ECO:0000256" key="5">
    <source>
        <dbReference type="SAM" id="MobiDB-lite"/>
    </source>
</evidence>
<sequence>MVLPFISRMCTGAVSLTRRSTPRSSPSAISASGGPSTRGTASSGAGKARRRGGRRAVAPRGGRPLPEARRGHAHAGRGAGGDHAPEELRLPPPPAPARTSRASSTAPSTPTSSWTPTPRPNYFMIRTDFPSRDPCVLASSAHPFGHSSNTEGMHLQNTRGVGIKSSSVGCGDDWVSIETGCTSVQIKS</sequence>
<proteinExistence type="inferred from homology"/>
<evidence type="ECO:0000256" key="4">
    <source>
        <dbReference type="RuleBase" id="RU361169"/>
    </source>
</evidence>
<gene>
    <name evidence="6" type="ORF">PAHAL_1G075700</name>
</gene>
<keyword evidence="2 4" id="KW-0378">Hydrolase</keyword>
<evidence type="ECO:0000313" key="6">
    <source>
        <dbReference type="EMBL" id="PVH65781.1"/>
    </source>
</evidence>
<evidence type="ECO:0000256" key="3">
    <source>
        <dbReference type="ARBA" id="ARBA00023295"/>
    </source>
</evidence>
<dbReference type="Proteomes" id="UP000243499">
    <property type="component" value="Chromosome 1"/>
</dbReference>
<dbReference type="Gramene" id="PVH65781">
    <property type="protein sequence ID" value="PVH65781"/>
    <property type="gene ID" value="PAHAL_1G075700"/>
</dbReference>
<dbReference type="InterPro" id="IPR012334">
    <property type="entry name" value="Pectin_lyas_fold"/>
</dbReference>
<dbReference type="GO" id="GO:0004650">
    <property type="term" value="F:polygalacturonase activity"/>
    <property type="evidence" value="ECO:0007669"/>
    <property type="project" value="InterPro"/>
</dbReference>
<feature type="compositionally biased region" description="Low complexity" evidence="5">
    <location>
        <begin position="17"/>
        <end position="46"/>
    </location>
</feature>
<protein>
    <submittedName>
        <fullName evidence="6">Uncharacterized protein</fullName>
    </submittedName>
</protein>
<organism evidence="6">
    <name type="scientific">Panicum hallii</name>
    <dbReference type="NCBI Taxonomy" id="206008"/>
    <lineage>
        <taxon>Eukaryota</taxon>
        <taxon>Viridiplantae</taxon>
        <taxon>Streptophyta</taxon>
        <taxon>Embryophyta</taxon>
        <taxon>Tracheophyta</taxon>
        <taxon>Spermatophyta</taxon>
        <taxon>Magnoliopsida</taxon>
        <taxon>Liliopsida</taxon>
        <taxon>Poales</taxon>
        <taxon>Poaceae</taxon>
        <taxon>PACMAD clade</taxon>
        <taxon>Panicoideae</taxon>
        <taxon>Panicodae</taxon>
        <taxon>Paniceae</taxon>
        <taxon>Panicinae</taxon>
        <taxon>Panicum</taxon>
        <taxon>Panicum sect. Panicum</taxon>
    </lineage>
</organism>
<dbReference type="InterPro" id="IPR000743">
    <property type="entry name" value="Glyco_hydro_28"/>
</dbReference>
<keyword evidence="3 4" id="KW-0326">Glycosidase</keyword>
<accession>A0A2T8KUC9</accession>
<name>A0A2T8KUC9_9POAL</name>
<feature type="compositionally biased region" description="Low complexity" evidence="5">
    <location>
        <begin position="97"/>
        <end position="116"/>
    </location>
</feature>
<dbReference type="AlphaFoldDB" id="A0A2T8KUC9"/>
<evidence type="ECO:0000256" key="1">
    <source>
        <dbReference type="ARBA" id="ARBA00008834"/>
    </source>
</evidence>
<evidence type="ECO:0000256" key="2">
    <source>
        <dbReference type="ARBA" id="ARBA00022801"/>
    </source>
</evidence>
<dbReference type="InterPro" id="IPR011050">
    <property type="entry name" value="Pectin_lyase_fold/virulence"/>
</dbReference>
<dbReference type="EMBL" id="CM008046">
    <property type="protein sequence ID" value="PVH65781.1"/>
    <property type="molecule type" value="Genomic_DNA"/>
</dbReference>
<dbReference type="SUPFAM" id="SSF51126">
    <property type="entry name" value="Pectin lyase-like"/>
    <property type="match status" value="1"/>
</dbReference>
<dbReference type="GO" id="GO:0005975">
    <property type="term" value="P:carbohydrate metabolic process"/>
    <property type="evidence" value="ECO:0007669"/>
    <property type="project" value="InterPro"/>
</dbReference>
<comment type="similarity">
    <text evidence="1 4">Belongs to the glycosyl hydrolase 28 family.</text>
</comment>
<dbReference type="Gene3D" id="2.160.20.10">
    <property type="entry name" value="Single-stranded right-handed beta-helix, Pectin lyase-like"/>
    <property type="match status" value="1"/>
</dbReference>
<feature type="region of interest" description="Disordered" evidence="5">
    <location>
        <begin position="13"/>
        <end position="119"/>
    </location>
</feature>